<feature type="compositionally biased region" description="Low complexity" evidence="9">
    <location>
        <begin position="132"/>
        <end position="152"/>
    </location>
</feature>
<keyword evidence="7" id="KW-0539">Nucleus</keyword>
<dbReference type="Proteomes" id="UP000383932">
    <property type="component" value="Unassembled WGS sequence"/>
</dbReference>
<dbReference type="InterPro" id="IPR007219">
    <property type="entry name" value="XnlR_reg_dom"/>
</dbReference>
<dbReference type="InterPro" id="IPR027534">
    <property type="entry name" value="Ribosomal_P1/P2"/>
</dbReference>
<dbReference type="CDD" id="cd05833">
    <property type="entry name" value="Ribosomal_P2"/>
    <property type="match status" value="1"/>
</dbReference>
<dbReference type="PANTHER" id="PTHR47338:SF5">
    <property type="entry name" value="ZN(II)2CYS6 TRANSCRIPTION FACTOR (EUROFUNG)"/>
    <property type="match status" value="1"/>
</dbReference>
<evidence type="ECO:0000256" key="5">
    <source>
        <dbReference type="ARBA" id="ARBA00023015"/>
    </source>
</evidence>
<dbReference type="GO" id="GO:0005634">
    <property type="term" value="C:nucleus"/>
    <property type="evidence" value="ECO:0007669"/>
    <property type="project" value="UniProtKB-SubCell"/>
</dbReference>
<dbReference type="Pfam" id="PF00428">
    <property type="entry name" value="Ribosomal_60s"/>
    <property type="match status" value="1"/>
</dbReference>
<dbReference type="CDD" id="cd12148">
    <property type="entry name" value="fungal_TF_MHR"/>
    <property type="match status" value="1"/>
</dbReference>
<evidence type="ECO:0000256" key="1">
    <source>
        <dbReference type="ARBA" id="ARBA00004123"/>
    </source>
</evidence>
<dbReference type="InterPro" id="IPR038716">
    <property type="entry name" value="P1/P2_N_sf"/>
</dbReference>
<dbReference type="GO" id="GO:0022625">
    <property type="term" value="C:cytosolic large ribosomal subunit"/>
    <property type="evidence" value="ECO:0007669"/>
    <property type="project" value="InterPro"/>
</dbReference>
<evidence type="ECO:0000256" key="3">
    <source>
        <dbReference type="ARBA" id="ARBA00022723"/>
    </source>
</evidence>
<name>A0A5N5QL94_9AGAM</name>
<dbReference type="InterPro" id="IPR044076">
    <property type="entry name" value="Ribosomal_P2"/>
</dbReference>
<dbReference type="GO" id="GO:0008270">
    <property type="term" value="F:zinc ion binding"/>
    <property type="evidence" value="ECO:0007669"/>
    <property type="project" value="InterPro"/>
</dbReference>
<dbReference type="PANTHER" id="PTHR47338">
    <property type="entry name" value="ZN(II)2CYS6 TRANSCRIPTION FACTOR (EUROFUNG)-RELATED"/>
    <property type="match status" value="1"/>
</dbReference>
<keyword evidence="12" id="KW-1185">Reference proteome</keyword>
<dbReference type="OrthoDB" id="2123952at2759"/>
<dbReference type="HAMAP" id="MF_01478">
    <property type="entry name" value="Ribosomal_L12_arch"/>
    <property type="match status" value="1"/>
</dbReference>
<feature type="domain" description="Xylanolytic transcriptional activator regulatory" evidence="10">
    <location>
        <begin position="370"/>
        <end position="619"/>
    </location>
</feature>
<organism evidence="11 12">
    <name type="scientific">Ceratobasidium theobromae</name>
    <dbReference type="NCBI Taxonomy" id="1582974"/>
    <lineage>
        <taxon>Eukaryota</taxon>
        <taxon>Fungi</taxon>
        <taxon>Dikarya</taxon>
        <taxon>Basidiomycota</taxon>
        <taxon>Agaricomycotina</taxon>
        <taxon>Agaricomycetes</taxon>
        <taxon>Cantharellales</taxon>
        <taxon>Ceratobasidiaceae</taxon>
        <taxon>Ceratobasidium</taxon>
    </lineage>
</organism>
<evidence type="ECO:0000256" key="7">
    <source>
        <dbReference type="ARBA" id="ARBA00023242"/>
    </source>
</evidence>
<feature type="compositionally biased region" description="Pro residues" evidence="9">
    <location>
        <begin position="261"/>
        <end position="271"/>
    </location>
</feature>
<dbReference type="GO" id="GO:0003677">
    <property type="term" value="F:DNA binding"/>
    <property type="evidence" value="ECO:0007669"/>
    <property type="project" value="InterPro"/>
</dbReference>
<evidence type="ECO:0000313" key="11">
    <source>
        <dbReference type="EMBL" id="KAB5592434.1"/>
    </source>
</evidence>
<dbReference type="FunFam" id="1.10.10.1410:FF:000002">
    <property type="entry name" value="60S acidic ribosomal protein P2"/>
    <property type="match status" value="1"/>
</dbReference>
<proteinExistence type="inferred from homology"/>
<feature type="region of interest" description="Disordered" evidence="9">
    <location>
        <begin position="794"/>
        <end position="820"/>
    </location>
</feature>
<evidence type="ECO:0000256" key="9">
    <source>
        <dbReference type="SAM" id="MobiDB-lite"/>
    </source>
</evidence>
<keyword evidence="6" id="KW-0804">Transcription</keyword>
<evidence type="ECO:0000256" key="8">
    <source>
        <dbReference type="ARBA" id="ARBA00023274"/>
    </source>
</evidence>
<dbReference type="Gene3D" id="1.10.10.1410">
    <property type="match status" value="1"/>
</dbReference>
<evidence type="ECO:0000256" key="4">
    <source>
        <dbReference type="ARBA" id="ARBA00022980"/>
    </source>
</evidence>
<feature type="region of interest" description="Disordered" evidence="9">
    <location>
        <begin position="67"/>
        <end position="111"/>
    </location>
</feature>
<dbReference type="GO" id="GO:0006351">
    <property type="term" value="P:DNA-templated transcription"/>
    <property type="evidence" value="ECO:0007669"/>
    <property type="project" value="InterPro"/>
</dbReference>
<reference evidence="11 12" key="1">
    <citation type="journal article" date="2019" name="Fungal Biol. Biotechnol.">
        <title>Draft genome sequence of fastidious pathogen Ceratobasidium theobromae, which causes vascular-streak dieback in Theobroma cacao.</title>
        <authorList>
            <person name="Ali S.S."/>
            <person name="Asman A."/>
            <person name="Shao J."/>
            <person name="Firmansyah A.P."/>
            <person name="Susilo A.W."/>
            <person name="Rosmana A."/>
            <person name="McMahon P."/>
            <person name="Junaid M."/>
            <person name="Guest D."/>
            <person name="Kheng T.Y."/>
            <person name="Meinhardt L.W."/>
            <person name="Bailey B.A."/>
        </authorList>
    </citation>
    <scope>NUCLEOTIDE SEQUENCE [LARGE SCALE GENOMIC DNA]</scope>
    <source>
        <strain evidence="11 12">CT2</strain>
    </source>
</reference>
<dbReference type="GO" id="GO:0000981">
    <property type="term" value="F:DNA-binding transcription factor activity, RNA polymerase II-specific"/>
    <property type="evidence" value="ECO:0007669"/>
    <property type="project" value="InterPro"/>
</dbReference>
<comment type="subcellular location">
    <subcellularLocation>
        <location evidence="1">Nucleus</location>
    </subcellularLocation>
</comment>
<evidence type="ECO:0000256" key="6">
    <source>
        <dbReference type="ARBA" id="ARBA00023163"/>
    </source>
</evidence>
<feature type="compositionally biased region" description="Pro residues" evidence="9">
    <location>
        <begin position="280"/>
        <end position="289"/>
    </location>
</feature>
<comment type="similarity">
    <text evidence="2">Belongs to the eukaryotic ribosomal protein P1/P2 family.</text>
</comment>
<dbReference type="GO" id="GO:0002182">
    <property type="term" value="P:cytoplasmic translational elongation"/>
    <property type="evidence" value="ECO:0007669"/>
    <property type="project" value="InterPro"/>
</dbReference>
<dbReference type="Pfam" id="PF04082">
    <property type="entry name" value="Fungal_trans"/>
    <property type="match status" value="1"/>
</dbReference>
<dbReference type="EMBL" id="SSOP01000065">
    <property type="protein sequence ID" value="KAB5592434.1"/>
    <property type="molecule type" value="Genomic_DNA"/>
</dbReference>
<comment type="caution">
    <text evidence="11">The sequence shown here is derived from an EMBL/GenBank/DDBJ whole genome shotgun (WGS) entry which is preliminary data.</text>
</comment>
<dbReference type="GO" id="GO:0003735">
    <property type="term" value="F:structural constituent of ribosome"/>
    <property type="evidence" value="ECO:0007669"/>
    <property type="project" value="InterPro"/>
</dbReference>
<feature type="region of interest" description="Disordered" evidence="9">
    <location>
        <begin position="132"/>
        <end position="289"/>
    </location>
</feature>
<feature type="region of interest" description="Disordered" evidence="9">
    <location>
        <begin position="834"/>
        <end position="867"/>
    </location>
</feature>
<evidence type="ECO:0000259" key="10">
    <source>
        <dbReference type="Pfam" id="PF04082"/>
    </source>
</evidence>
<evidence type="ECO:0000313" key="12">
    <source>
        <dbReference type="Proteomes" id="UP000383932"/>
    </source>
</evidence>
<evidence type="ECO:0000256" key="2">
    <source>
        <dbReference type="ARBA" id="ARBA00005436"/>
    </source>
</evidence>
<feature type="compositionally biased region" description="Basic and acidic residues" evidence="9">
    <location>
        <begin position="89"/>
        <end position="102"/>
    </location>
</feature>
<dbReference type="InterPro" id="IPR050815">
    <property type="entry name" value="TF_fung"/>
</dbReference>
<feature type="compositionally biased region" description="Basic and acidic residues" evidence="9">
    <location>
        <begin position="220"/>
        <end position="230"/>
    </location>
</feature>
<feature type="compositionally biased region" description="Basic residues" evidence="9">
    <location>
        <begin position="184"/>
        <end position="194"/>
    </location>
</feature>
<gene>
    <name evidence="11" type="ORF">CTheo_4142</name>
</gene>
<keyword evidence="3" id="KW-0479">Metal-binding</keyword>
<sequence length="885" mass="96475">MRYIAAYLLLQIGGNGSPGKADIEKVVSAAGADVDEERLDKLLSELEGKEINALIAEGIGKLASVPSGGGGAVATGGGAPAASGGAAPAEEKKEEKKEEEKMPAAGPCGLHRRQAPCEMDLAATTTMSFQFPTTRRAPSPSTPSVSGSSLFSRRAQPDDADGLSLRTNITDDDDPMPRSGAPVRGKRKRLRATRATRASDGATGPCVYTDANGRVVPPPRSREHDEEHAPNRPRRHSVSVAHLMTHGHTDEKAGPSYATSPPSPTPVPIPIPGHHRPDQPPRPFATPISPLPPPWDYYHPYKRIPDDRTRRRYESAEPLYLGLKIASPRTSSGRLSGDKNAVDMEPHLARELVNREWCALSLPAHRPPVFFSNQHPANLMFHRPTFIHALSRGQVPMPLLNSIFALAAPFSRQPAIRTLPSWHAGERFAQAANAELFDQNGQLALRPDLAAAQALCLLMLHECVMRRPTQNDRHMCRSFHLQPARSLSPGIAFQIMKDLGVSAMDDPAAVVFPPADDGALDHSISAECHRRTFWVLYVVESLSSAFTARPMTFKDSQLKLRLPLDEATFDLGLPRDAPPEYLQFPIPHSHPSSIGELGHLIRVASIYTTVMHQITEINKKGRPPGPGDSVTIDTIAHSEQCLHSWELSLPERMRFNLDTLHLHMASLDNGASTGGWLFAYMHALAECSVLGLHELLEVMPNREAARAHSVHQQRAHDNLTLILAALGTRGRLSMWIGTLLLAVVRSRAAISQHHDPRVSEWCAEFEKQWGISLAELINTEFRRAWVAPAALTQSTDSPAPVANPVSPPPPPDAFGRPRSPAVFQPMASHVTLPPLQSFGLLPAGDPMPPPPPPHDRRTGGMPRGLPWLEDELKHAAQSVDTRAAR</sequence>
<keyword evidence="5" id="KW-0805">Transcription regulation</keyword>
<protein>
    <submittedName>
        <fullName evidence="11">Transcriptional regulatory protein</fullName>
    </submittedName>
</protein>
<feature type="compositionally biased region" description="Gly residues" evidence="9">
    <location>
        <begin position="67"/>
        <end position="79"/>
    </location>
</feature>
<keyword evidence="8" id="KW-0687">Ribonucleoprotein</keyword>
<dbReference type="AlphaFoldDB" id="A0A5N5QL94"/>
<keyword evidence="4" id="KW-0689">Ribosomal protein</keyword>
<accession>A0A5N5QL94</accession>